<dbReference type="EMBL" id="JBICYV010000012">
    <property type="protein sequence ID" value="MFG3013517.1"/>
    <property type="molecule type" value="Genomic_DNA"/>
</dbReference>
<evidence type="ECO:0000313" key="2">
    <source>
        <dbReference type="Proteomes" id="UP001604267"/>
    </source>
</evidence>
<protein>
    <recommendedName>
        <fullName evidence="3">Short chain dehydrogenase</fullName>
    </recommendedName>
</protein>
<reference evidence="1 2" key="1">
    <citation type="submission" date="2024-10" db="EMBL/GenBank/DDBJ databases">
        <title>The Natural Products Discovery Center: Release of the First 8490 Sequenced Strains for Exploring Actinobacteria Biosynthetic Diversity.</title>
        <authorList>
            <person name="Kalkreuter E."/>
            <person name="Kautsar S.A."/>
            <person name="Yang D."/>
            <person name="Bader C.D."/>
            <person name="Teijaro C.N."/>
            <person name="Fluegel L."/>
            <person name="Davis C.M."/>
            <person name="Simpson J.R."/>
            <person name="Lauterbach L."/>
            <person name="Steele A.D."/>
            <person name="Gui C."/>
            <person name="Meng S."/>
            <person name="Li G."/>
            <person name="Viehrig K."/>
            <person name="Ye F."/>
            <person name="Su P."/>
            <person name="Kiefer A.F."/>
            <person name="Nichols A."/>
            <person name="Cepeda A.J."/>
            <person name="Yan W."/>
            <person name="Fan B."/>
            <person name="Jiang Y."/>
            <person name="Adhikari A."/>
            <person name="Zheng C.-J."/>
            <person name="Schuster L."/>
            <person name="Cowan T.M."/>
            <person name="Smanski M.J."/>
            <person name="Chevrette M.G."/>
            <person name="De Carvalho L.P.S."/>
            <person name="Shen B."/>
        </authorList>
    </citation>
    <scope>NUCLEOTIDE SEQUENCE [LARGE SCALE GENOMIC DNA]</scope>
    <source>
        <strain evidence="1 2">NPDC048320</strain>
    </source>
</reference>
<dbReference type="Gene3D" id="3.40.50.720">
    <property type="entry name" value="NAD(P)-binding Rossmann-like Domain"/>
    <property type="match status" value="1"/>
</dbReference>
<gene>
    <name evidence="1" type="ORF">ACGFZB_24210</name>
</gene>
<name>A0ABW7B8K1_9ACTN</name>
<keyword evidence="2" id="KW-1185">Reference proteome</keyword>
<evidence type="ECO:0008006" key="3">
    <source>
        <dbReference type="Google" id="ProtNLM"/>
    </source>
</evidence>
<proteinExistence type="predicted"/>
<accession>A0ABW7B8K1</accession>
<evidence type="ECO:0000313" key="1">
    <source>
        <dbReference type="EMBL" id="MFG3013517.1"/>
    </source>
</evidence>
<sequence>MIVVEPGATETPIFASAEAAAKAATGSADPHLLALYAGHRAALAEVMAHQKNGPVDRVVKTIVTAVEARRPKRRYVAGSDARALGMLSRLPAGLRERLITSSFKLSKVSAGAA</sequence>
<dbReference type="Proteomes" id="UP001604267">
    <property type="component" value="Unassembled WGS sequence"/>
</dbReference>
<dbReference type="RefSeq" id="WP_392819487.1">
    <property type="nucleotide sequence ID" value="NZ_JBICYV010000012.1"/>
</dbReference>
<organism evidence="1 2">
    <name type="scientific">Streptomyces cinerochromogenes</name>
    <dbReference type="NCBI Taxonomy" id="66422"/>
    <lineage>
        <taxon>Bacteria</taxon>
        <taxon>Bacillati</taxon>
        <taxon>Actinomycetota</taxon>
        <taxon>Actinomycetes</taxon>
        <taxon>Kitasatosporales</taxon>
        <taxon>Streptomycetaceae</taxon>
        <taxon>Streptomyces</taxon>
    </lineage>
</organism>
<comment type="caution">
    <text evidence="1">The sequence shown here is derived from an EMBL/GenBank/DDBJ whole genome shotgun (WGS) entry which is preliminary data.</text>
</comment>